<proteinExistence type="predicted"/>
<gene>
    <name evidence="1" type="ORF">HKO22_06885</name>
</gene>
<name>A0A848RHI6_9FIRM</name>
<reference evidence="1" key="1">
    <citation type="submission" date="2020-04" db="EMBL/GenBank/DDBJ databases">
        <title>Peptoniphilus sp. nov. isolated from swine feces.</title>
        <authorList>
            <person name="Ryu S.W."/>
        </authorList>
    </citation>
    <scope>NUCLEOTIDE SEQUENCE [LARGE SCALE GENOMIC DNA]</scope>
    <source>
        <strain evidence="1">AGMB00490</strain>
    </source>
</reference>
<dbReference type="EMBL" id="JABDSR010000008">
    <property type="protein sequence ID" value="NMW85455.1"/>
    <property type="molecule type" value="Genomic_DNA"/>
</dbReference>
<comment type="caution">
    <text evidence="1">The sequence shown here is derived from an EMBL/GenBank/DDBJ whole genome shotgun (WGS) entry which is preliminary data.</text>
</comment>
<dbReference type="Proteomes" id="UP000568273">
    <property type="component" value="Unassembled WGS sequence"/>
</dbReference>
<organism evidence="1 2">
    <name type="scientific">Peptoniphilus faecalis</name>
    <dbReference type="NCBI Taxonomy" id="2731255"/>
    <lineage>
        <taxon>Bacteria</taxon>
        <taxon>Bacillati</taxon>
        <taxon>Bacillota</taxon>
        <taxon>Tissierellia</taxon>
        <taxon>Tissierellales</taxon>
        <taxon>Peptoniphilaceae</taxon>
        <taxon>Peptoniphilus</taxon>
    </lineage>
</organism>
<protein>
    <submittedName>
        <fullName evidence="1">DUF4145 domain-containing protein</fullName>
    </submittedName>
</protein>
<dbReference type="RefSeq" id="WP_169969487.1">
    <property type="nucleotide sequence ID" value="NZ_JABDSR010000008.1"/>
</dbReference>
<evidence type="ECO:0000313" key="1">
    <source>
        <dbReference type="EMBL" id="NMW85455.1"/>
    </source>
</evidence>
<sequence>MKTSQTKFFYNNHEHKLLVPSNCPYCGQIAHSSYISNASLEFDQNSKYFIIALQSNCCDKIYIASYLFEYKTQQFTFLNFYPSQNPNPLPENIANISPRFVSMYSQALASERNNHFELAACGYRNSIEILIKDYAIKVLKENPEEVVKKSLFKAIEDYLPKDLLNTADVVRILGNDNTHYLRKYKDIDFPKLKNYLEIFIGQIDTQYKILNPPVSRL</sequence>
<accession>A0A848RHI6</accession>
<keyword evidence="2" id="KW-1185">Reference proteome</keyword>
<evidence type="ECO:0000313" key="2">
    <source>
        <dbReference type="Proteomes" id="UP000568273"/>
    </source>
</evidence>
<dbReference type="AlphaFoldDB" id="A0A848RHI6"/>